<sequence length="348" mass="40659">MATVYLKIFPAVRKELVYWQKRAAEIPDQELRTQALSSISSKRFHCQGGAVYSILAHQNWQKAVRFIVAYQTISDYLDNLCDRSNSMDPENFRLLHHAMIDALSCNDSKTDYYKYFESKDDKGYLKELVRTCNEALASLNHIDLFQEHALKLAKLYMDLQVHKHVIMEERIPRLTKWSENMNAYPLSWYEFSAAAGSTLGIYCLACYGFAGRLSSDRASRLVSGYFPYIQCLHILLDYYIDQVEDKEEEDLNFCNYYPDQITMQERFRHFLLEAHVNSTMLPDAPFHQMVLQGLVGLYLGDEKLKLIDGSRQMKRQLLKASGVASKFFHWNTRSYYYLKRLVTSSRQD</sequence>
<dbReference type="EMBL" id="JAGSOT010000096">
    <property type="protein sequence ID" value="MBR7798198.1"/>
    <property type="molecule type" value="Genomic_DNA"/>
</dbReference>
<name>A0A941IBV9_9BACI</name>
<dbReference type="Pfam" id="PF10776">
    <property type="entry name" value="DUF2600"/>
    <property type="match status" value="1"/>
</dbReference>
<reference evidence="1" key="1">
    <citation type="submission" date="2021-04" db="EMBL/GenBank/DDBJ databases">
        <title>Isolation and polyphasic classification of algal microorganism.</title>
        <authorList>
            <person name="Wang S."/>
        </authorList>
    </citation>
    <scope>NUCLEOTIDE SEQUENCE</scope>
    <source>
        <strain evidence="1">720a</strain>
    </source>
</reference>
<dbReference type="Proteomes" id="UP000675284">
    <property type="component" value="Unassembled WGS sequence"/>
</dbReference>
<evidence type="ECO:0000313" key="1">
    <source>
        <dbReference type="EMBL" id="MBR7798198.1"/>
    </source>
</evidence>
<gene>
    <name evidence="1" type="ORF">KCX74_19460</name>
</gene>
<keyword evidence="2" id="KW-1185">Reference proteome</keyword>
<protein>
    <submittedName>
        <fullName evidence="1">Tetraprenyl-beta-curcumene synthase family protein</fullName>
    </submittedName>
</protein>
<proteinExistence type="predicted"/>
<evidence type="ECO:0000313" key="2">
    <source>
        <dbReference type="Proteomes" id="UP000675284"/>
    </source>
</evidence>
<dbReference type="InterPro" id="IPR019712">
    <property type="entry name" value="YtpB-like"/>
</dbReference>
<organism evidence="1 2">
    <name type="scientific">Virgibacillus salarius</name>
    <dbReference type="NCBI Taxonomy" id="447199"/>
    <lineage>
        <taxon>Bacteria</taxon>
        <taxon>Bacillati</taxon>
        <taxon>Bacillota</taxon>
        <taxon>Bacilli</taxon>
        <taxon>Bacillales</taxon>
        <taxon>Bacillaceae</taxon>
        <taxon>Virgibacillus</taxon>
    </lineage>
</organism>
<comment type="caution">
    <text evidence="1">The sequence shown here is derived from an EMBL/GenBank/DDBJ whole genome shotgun (WGS) entry which is preliminary data.</text>
</comment>
<dbReference type="AlphaFoldDB" id="A0A941IBV9"/>
<accession>A0A941IBV9</accession>